<dbReference type="STRING" id="158441.A0A226E593"/>
<feature type="signal peptide" evidence="3">
    <location>
        <begin position="1"/>
        <end position="25"/>
    </location>
</feature>
<keyword evidence="1" id="KW-0245">EGF-like domain</keyword>
<evidence type="ECO:0000313" key="5">
    <source>
        <dbReference type="EMBL" id="OXA52862.1"/>
    </source>
</evidence>
<feature type="region of interest" description="Disordered" evidence="2">
    <location>
        <begin position="547"/>
        <end position="570"/>
    </location>
</feature>
<dbReference type="OrthoDB" id="4405280at2759"/>
<evidence type="ECO:0000256" key="1">
    <source>
        <dbReference type="PROSITE-ProRule" id="PRU00076"/>
    </source>
</evidence>
<feature type="disulfide bond" evidence="1">
    <location>
        <begin position="394"/>
        <end position="404"/>
    </location>
</feature>
<dbReference type="InterPro" id="IPR000742">
    <property type="entry name" value="EGF"/>
</dbReference>
<comment type="caution">
    <text evidence="5">The sequence shown here is derived from an EMBL/GenBank/DDBJ whole genome shotgun (WGS) entry which is preliminary data.</text>
</comment>
<feature type="chain" id="PRO_5012782054" evidence="3">
    <location>
        <begin position="26"/>
        <end position="570"/>
    </location>
</feature>
<dbReference type="Proteomes" id="UP000198287">
    <property type="component" value="Unassembled WGS sequence"/>
</dbReference>
<keyword evidence="3" id="KW-0732">Signal</keyword>
<dbReference type="Gene3D" id="2.10.25.10">
    <property type="entry name" value="Laminin"/>
    <property type="match status" value="1"/>
</dbReference>
<comment type="caution">
    <text evidence="1">Lacks conserved residue(s) required for the propagation of feature annotation.</text>
</comment>
<dbReference type="AlphaFoldDB" id="A0A226E593"/>
<dbReference type="PROSITE" id="PS50026">
    <property type="entry name" value="EGF_3"/>
    <property type="match status" value="4"/>
</dbReference>
<dbReference type="EMBL" id="LNIX01000006">
    <property type="protein sequence ID" value="OXA52862.1"/>
    <property type="molecule type" value="Genomic_DNA"/>
</dbReference>
<reference evidence="5 6" key="1">
    <citation type="submission" date="2015-12" db="EMBL/GenBank/DDBJ databases">
        <title>The genome of Folsomia candida.</title>
        <authorList>
            <person name="Faddeeva A."/>
            <person name="Derks M.F."/>
            <person name="Anvar Y."/>
            <person name="Smit S."/>
            <person name="Van Straalen N."/>
            <person name="Roelofs D."/>
        </authorList>
    </citation>
    <scope>NUCLEOTIDE SEQUENCE [LARGE SCALE GENOMIC DNA]</scope>
    <source>
        <strain evidence="5 6">VU population</strain>
        <tissue evidence="5">Whole body</tissue>
    </source>
</reference>
<feature type="disulfide bond" evidence="1">
    <location>
        <begin position="398"/>
        <end position="415"/>
    </location>
</feature>
<dbReference type="SMART" id="SM00181">
    <property type="entry name" value="EGF"/>
    <property type="match status" value="9"/>
</dbReference>
<feature type="domain" description="EGF-like" evidence="4">
    <location>
        <begin position="232"/>
        <end position="269"/>
    </location>
</feature>
<accession>A0A226E593</accession>
<sequence length="570" mass="61263">MYSSSIMIPVALLFVVNVALVQSKAQHGVDPCIPSPCGPNTQCSVNGAGAAICRCISGTYPKPDTITGCGPQCVYDHECPSHQKCHQGKCVPSCNPSPCGINAECEAVGNKAVCKCPRGFAGDPLFQCQQQAPISRAIISQPPPQAIRAHDPCNPSPCGTNIHKYICRMQFISITRMCADAECRSSGGDIGRAICTCPRGHFGNPQTFCRRGECSSNDECPSFQVCEDYNCVNPCSKACGTNAQCDVRNHIATCSCPAGWTGEPTTHCRRYNPNELCEPSPCGRNTNCRVENNRAICSCKATFIGDPISGCRHECDSDYDCGSGQACKDFKCKNPCVNACGTYASCEVNNHRAVCTCPKDYLGDPYTRCFPECTSHADCPANRACIGLRCGDPCENACGVNAECRVDKNNHKAICSCPKGWTGHPFQQCRRQTPEDLCHPNPCGTNAICTPGHDNTGSDRPVCTCPSGYFGNALMNCRRGECASDSECSSNRICSNFNCVDPCIGACGTNAKCEARNHGAVCSCLTGWRGDPFFQCSFDPVRAKRKVSDNDEAEEIAKLDKEVELPTAEE</sequence>
<protein>
    <submittedName>
        <fullName evidence="5">Sushi, nidogen and EGF-like domain-containing protein 1</fullName>
    </submittedName>
</protein>
<proteinExistence type="predicted"/>
<feature type="domain" description="EGF-like" evidence="4">
    <location>
        <begin position="91"/>
        <end position="129"/>
    </location>
</feature>
<evidence type="ECO:0000256" key="3">
    <source>
        <dbReference type="SAM" id="SignalP"/>
    </source>
</evidence>
<feature type="disulfide bond" evidence="1">
    <location>
        <begin position="235"/>
        <end position="245"/>
    </location>
</feature>
<feature type="compositionally biased region" description="Basic and acidic residues" evidence="2">
    <location>
        <begin position="555"/>
        <end position="564"/>
    </location>
</feature>
<dbReference type="OMA" id="HECESDS"/>
<name>A0A226E593_FOLCA</name>
<dbReference type="PANTHER" id="PTHR22963">
    <property type="entry name" value="ENDOGLIN-RELATED"/>
    <property type="match status" value="1"/>
</dbReference>
<gene>
    <name evidence="5" type="ORF">Fcan01_12004</name>
</gene>
<dbReference type="Pfam" id="PF21164">
    <property type="entry name" value="Dumpy_DPY"/>
    <property type="match status" value="1"/>
</dbReference>
<evidence type="ECO:0000313" key="6">
    <source>
        <dbReference type="Proteomes" id="UP000198287"/>
    </source>
</evidence>
<keyword evidence="6" id="KW-1185">Reference proteome</keyword>
<feature type="domain" description="EGF-like" evidence="4">
    <location>
        <begin position="391"/>
        <end position="430"/>
    </location>
</feature>
<evidence type="ECO:0000259" key="4">
    <source>
        <dbReference type="PROSITE" id="PS50026"/>
    </source>
</evidence>
<organism evidence="5 6">
    <name type="scientific">Folsomia candida</name>
    <name type="common">Springtail</name>
    <dbReference type="NCBI Taxonomy" id="158441"/>
    <lineage>
        <taxon>Eukaryota</taxon>
        <taxon>Metazoa</taxon>
        <taxon>Ecdysozoa</taxon>
        <taxon>Arthropoda</taxon>
        <taxon>Hexapoda</taxon>
        <taxon>Collembola</taxon>
        <taxon>Entomobryomorpha</taxon>
        <taxon>Isotomoidea</taxon>
        <taxon>Isotomidae</taxon>
        <taxon>Proisotominae</taxon>
        <taxon>Folsomia</taxon>
    </lineage>
</organism>
<feature type="domain" description="EGF-like" evidence="4">
    <location>
        <begin position="434"/>
        <end position="478"/>
    </location>
</feature>
<dbReference type="PROSITE" id="PS01186">
    <property type="entry name" value="EGF_2"/>
    <property type="match status" value="5"/>
</dbReference>
<evidence type="ECO:0000256" key="2">
    <source>
        <dbReference type="SAM" id="MobiDB-lite"/>
    </source>
</evidence>
<dbReference type="PANTHER" id="PTHR22963:SF39">
    <property type="entry name" value="DUMPY"/>
    <property type="match status" value="1"/>
</dbReference>
<dbReference type="InterPro" id="IPR048407">
    <property type="entry name" value="Dumpy_DPY"/>
</dbReference>
<keyword evidence="1" id="KW-1015">Disulfide bond</keyword>
<dbReference type="SUPFAM" id="SSF90148">
    <property type="entry name" value="DPY module"/>
    <property type="match status" value="1"/>
</dbReference>